<dbReference type="EMBL" id="JAPFFF010000019">
    <property type="protein sequence ID" value="KAK8858330.1"/>
    <property type="molecule type" value="Genomic_DNA"/>
</dbReference>
<evidence type="ECO:0000313" key="3">
    <source>
        <dbReference type="Proteomes" id="UP001470230"/>
    </source>
</evidence>
<evidence type="ECO:0000313" key="2">
    <source>
        <dbReference type="EMBL" id="KAK8888534.1"/>
    </source>
</evidence>
<keyword evidence="3" id="KW-1185">Reference proteome</keyword>
<protein>
    <submittedName>
        <fullName evidence="1">Uncharacterized protein</fullName>
    </submittedName>
</protein>
<organism evidence="1 3">
    <name type="scientific">Tritrichomonas musculus</name>
    <dbReference type="NCBI Taxonomy" id="1915356"/>
    <lineage>
        <taxon>Eukaryota</taxon>
        <taxon>Metamonada</taxon>
        <taxon>Parabasalia</taxon>
        <taxon>Tritrichomonadida</taxon>
        <taxon>Tritrichomonadidae</taxon>
        <taxon>Tritrichomonas</taxon>
    </lineage>
</organism>
<evidence type="ECO:0000313" key="1">
    <source>
        <dbReference type="EMBL" id="KAK8858330.1"/>
    </source>
</evidence>
<accession>A0ABR2I7C9</accession>
<dbReference type="Proteomes" id="UP001470230">
    <property type="component" value="Unassembled WGS sequence"/>
</dbReference>
<dbReference type="InterPro" id="IPR026906">
    <property type="entry name" value="LRR_5"/>
</dbReference>
<comment type="caution">
    <text evidence="1">The sequence shown here is derived from an EMBL/GenBank/DDBJ whole genome shotgun (WGS) entry which is preliminary data.</text>
</comment>
<dbReference type="Gene3D" id="3.80.10.10">
    <property type="entry name" value="Ribonuclease Inhibitor"/>
    <property type="match status" value="1"/>
</dbReference>
<name>A0ABR2I7C9_9EUKA</name>
<reference evidence="1 3" key="1">
    <citation type="submission" date="2024-04" db="EMBL/GenBank/DDBJ databases">
        <title>Tritrichomonas musculus Genome.</title>
        <authorList>
            <person name="Alves-Ferreira E."/>
            <person name="Grigg M."/>
            <person name="Lorenzi H."/>
            <person name="Galac M."/>
        </authorList>
    </citation>
    <scope>NUCLEOTIDE SEQUENCE [LARGE SCALE GENOMIC DNA]</scope>
    <source>
        <strain evidence="1 3">EAF2021</strain>
    </source>
</reference>
<dbReference type="EMBL" id="JAPFFF010000006">
    <property type="protein sequence ID" value="KAK8888534.1"/>
    <property type="molecule type" value="Genomic_DNA"/>
</dbReference>
<dbReference type="InterPro" id="IPR032675">
    <property type="entry name" value="LRR_dom_sf"/>
</dbReference>
<dbReference type="Pfam" id="PF13306">
    <property type="entry name" value="LRR_5"/>
    <property type="match status" value="2"/>
</dbReference>
<proteinExistence type="predicted"/>
<gene>
    <name evidence="1" type="ORF">M9Y10_013433</name>
    <name evidence="2" type="ORF">M9Y10_039614</name>
</gene>
<sequence>MKTCIEYEFEAYVVKNILQGSFTNSKLIRSIILPVDSEIKTINKNVISKSSIEKLIISPRVSKLSNGWCSNTPNLTSIMVFPSNKHFMYLDSKIVLGKSDSNQSEYDILLFVNRDLKKVIIPSFIKQIASHAFEYSKIESIIIPCNVNRICESAFNHCYKLKNVKFEKGSKLQIIENDAFPHHLINNIIFPLGYKKEFNSEELDSLNSEELATLIRTGGHSESRVNINETSGIEIIDTKELTFVIDKVKKKIMDLRNTEIKSIYRYCDKYLGYKIPLLIYTIIKCVNANVLLMFRSINILRFIQRNHLLEFKSSFCLAIQQCRIEENHINNNILLIIQNCFCTYILSKNETNEILLHYLNDNELFLIPFIMSERYVIPDKESSLKYKKENHILNEKLKNLENFINEHSHDNNDDHHSNENEEHSFFDEAIKLNQKNKYVRKYSDLYIAISSIAYIFGSKSYAFIRKYFPLPHETLIRKNISPVVSSNVKKLINIDQCSSIIDDFIQQNSDNKDIHVTLAIDAASFKETRGSTIRQKFFDLDYISPDKIYSNIFVFFIQPININMKPFPLYITLKENGNASKETLLCIKKVIQILKEKNIKVDFIATDGDRQYDSLHENFFDIIFNLHKANMTFTQIVDEIANSKMLEIPISDFLHLIKILRSNLVKYGLVLDYKNSVALRKEELNEYKMGKALEDMSSHGKMKDSYPFEIFSSTYILKAIDKKQWSFIFYSIPFNLIINSIRNPHLSHDLRQFNLETGYYFILHYFYQYNKSLAPPISRIGLIRIINTIIGLSVALKKYEFVQMGHIGTHPLENYFGSLRIACHYDHSYFNIFSAIGKSVLIKKLLEELQQTENIRTRLGYGGTHATVENTGGNIPDISPFDLFKSIWSRMKNENADTTYFESWYPFFKTTYWDERISSPSYLSGTSIISRYLNLSDAKKPSDKNSINMKCRKKDLIKKIKEMHTVSGMTTDEVDSLAIEDAFMFFISNYFPIDSHFQKENLDDMDLDDYFKRHYKTGIQNIKDCLELRNEMTISSEVSKANVNIMVYFTTSKLFINALKTIDWNHYINYLSLIKF</sequence>